<dbReference type="GO" id="GO:0006874">
    <property type="term" value="P:intracellular calcium ion homeostasis"/>
    <property type="evidence" value="ECO:0007669"/>
    <property type="project" value="TreeGrafter"/>
</dbReference>
<comment type="similarity">
    <text evidence="2">Belongs to the Ca(2+):cation antiporter (CaCA) (TC 2.A.19) family. SLC24A subfamily.</text>
</comment>
<dbReference type="NCBIfam" id="TIGR00367">
    <property type="entry name" value="calcium/sodium antiporter"/>
    <property type="match status" value="1"/>
</dbReference>
<dbReference type="FunFam" id="1.20.1420.30:FF:000009">
    <property type="entry name" value="sodium/potassium/calcium exchanger 5 isoform X2"/>
    <property type="match status" value="1"/>
</dbReference>
<keyword evidence="9" id="KW-0106">Calcium</keyword>
<name>E0VRF0_PEDHC</name>
<evidence type="ECO:0000256" key="2">
    <source>
        <dbReference type="ARBA" id="ARBA00005364"/>
    </source>
</evidence>
<feature type="transmembrane region" description="Helical" evidence="17">
    <location>
        <begin position="174"/>
        <end position="193"/>
    </location>
</feature>
<dbReference type="VEuPathDB" id="VectorBase:PHUM397330"/>
<dbReference type="InterPro" id="IPR004481">
    <property type="entry name" value="K/Na/Ca-exchanger"/>
</dbReference>
<feature type="transmembrane region" description="Helical" evidence="17">
    <location>
        <begin position="454"/>
        <end position="477"/>
    </location>
</feature>
<keyword evidence="3" id="KW-0813">Transport</keyword>
<dbReference type="RefSeq" id="XP_002428694.1">
    <property type="nucleotide sequence ID" value="XM_002428649.1"/>
</dbReference>
<evidence type="ECO:0000256" key="13">
    <source>
        <dbReference type="ARBA" id="ARBA00023053"/>
    </source>
</evidence>
<keyword evidence="14" id="KW-0406">Ion transport</keyword>
<sequence length="484" mass="54465">MSCFFFLFSDGKVYLEKSNLKTNCTKKALEEFPNDVFDLETRRRGAIVLHCFLAFYMFVLLNFVCDDYFVPSIKTLCERLSISKDVAGATFMAAATSSPELFINIIGTFVTKGDLGVGTIVGSAVFNILAVPACCGLLGGQSVKIDWWPLTRDCFVYGLTVVLLIIFLNNGYIAWNEALILVILYFFYITAMYHNDSISNYVKNFWRKRINGRRPYREIKITQESIPLLKYKKVYYGREEQDVGSFVQVNETYSSLFKNEGGMDSESNENCGETIFVIPEGLASKFFFFFSFPISFVLYVTIPDCKRKNKQRLWPITFIMCIVWIAGTSYVVSWMITVVGDTLSIPDSVMGLTFLAAGMSIPEATSSVIVTNQGHGGMGISSSIGSNTFDILLCLGLPWLIKSTFFPAQSGNHLIKINSRGLGYTAISLLTTLTFLYASFFFNRFILDRKIGILCLFMYLTFLIFACLMELNVFFIVNLPPCGS</sequence>
<dbReference type="InterPro" id="IPR004837">
    <property type="entry name" value="NaCa_Exmemb"/>
</dbReference>
<dbReference type="InParanoid" id="E0VRF0"/>
<feature type="transmembrane region" description="Helical" evidence="17">
    <location>
        <begin position="47"/>
        <end position="65"/>
    </location>
</feature>
<dbReference type="FunFam" id="1.20.1420.30:FF:000004">
    <property type="entry name" value="Sodium/potassium/calcium exchanger 2 isoform 1"/>
    <property type="match status" value="1"/>
</dbReference>
<keyword evidence="12 17" id="KW-1133">Transmembrane helix</keyword>
<feature type="domain" description="Sodium/calcium exchanger membrane region" evidence="18">
    <location>
        <begin position="315"/>
        <end position="467"/>
    </location>
</feature>
<protein>
    <submittedName>
        <fullName evidence="19">Sodium/potassium/calcium exchanger 5, putative</fullName>
    </submittedName>
</protein>
<dbReference type="PANTHER" id="PTHR10846">
    <property type="entry name" value="SODIUM/POTASSIUM/CALCIUM EXCHANGER"/>
    <property type="match status" value="1"/>
</dbReference>
<dbReference type="Pfam" id="PF01699">
    <property type="entry name" value="Na_Ca_ex"/>
    <property type="match status" value="2"/>
</dbReference>
<dbReference type="GeneID" id="8237813"/>
<evidence type="ECO:0000256" key="1">
    <source>
        <dbReference type="ARBA" id="ARBA00004141"/>
    </source>
</evidence>
<evidence type="ECO:0000256" key="12">
    <source>
        <dbReference type="ARBA" id="ARBA00022989"/>
    </source>
</evidence>
<evidence type="ECO:0000256" key="6">
    <source>
        <dbReference type="ARBA" id="ARBA00022568"/>
    </source>
</evidence>
<dbReference type="EMBL" id="AAZO01004656">
    <property type="status" value="NOT_ANNOTATED_CDS"/>
    <property type="molecule type" value="Genomic_DNA"/>
</dbReference>
<reference evidence="19" key="1">
    <citation type="submission" date="2007-04" db="EMBL/GenBank/DDBJ databases">
        <title>Annotation of Pediculus humanus corporis strain USDA.</title>
        <authorList>
            <person name="Kirkness E."/>
            <person name="Hannick L."/>
            <person name="Hass B."/>
            <person name="Bruggner R."/>
            <person name="Lawson D."/>
            <person name="Bidwell S."/>
            <person name="Joardar V."/>
            <person name="Caler E."/>
            <person name="Walenz B."/>
            <person name="Inman J."/>
            <person name="Schobel S."/>
            <person name="Galinsky K."/>
            <person name="Amedeo P."/>
            <person name="Strausberg R."/>
        </authorList>
    </citation>
    <scope>NUCLEOTIDE SEQUENCE</scope>
    <source>
        <strain evidence="19">USDA</strain>
    </source>
</reference>
<organism>
    <name type="scientific">Pediculus humanus subsp. corporis</name>
    <name type="common">Body louse</name>
    <dbReference type="NCBI Taxonomy" id="121224"/>
    <lineage>
        <taxon>Eukaryota</taxon>
        <taxon>Metazoa</taxon>
        <taxon>Ecdysozoa</taxon>
        <taxon>Arthropoda</taxon>
        <taxon>Hexapoda</taxon>
        <taxon>Insecta</taxon>
        <taxon>Pterygota</taxon>
        <taxon>Neoptera</taxon>
        <taxon>Paraneoptera</taxon>
        <taxon>Psocodea</taxon>
        <taxon>Troctomorpha</taxon>
        <taxon>Phthiraptera</taxon>
        <taxon>Anoplura</taxon>
        <taxon>Pediculidae</taxon>
        <taxon>Pediculus</taxon>
    </lineage>
</organism>
<evidence type="ECO:0000313" key="19">
    <source>
        <dbReference type="EMBL" id="EEB15956.1"/>
    </source>
</evidence>
<evidence type="ECO:0000313" key="20">
    <source>
        <dbReference type="EnsemblMetazoa" id="PHUM397330-PA"/>
    </source>
</evidence>
<keyword evidence="6" id="KW-0109">Calcium transport</keyword>
<keyword evidence="11" id="KW-0630">Potassium</keyword>
<dbReference type="Gene3D" id="1.20.1420.30">
    <property type="entry name" value="NCX, central ion-binding region"/>
    <property type="match status" value="2"/>
</dbReference>
<evidence type="ECO:0000256" key="3">
    <source>
        <dbReference type="ARBA" id="ARBA00022448"/>
    </source>
</evidence>
<keyword evidence="15 17" id="KW-0472">Membrane</keyword>
<dbReference type="EMBL" id="DS235465">
    <property type="protein sequence ID" value="EEB15956.1"/>
    <property type="molecule type" value="Genomic_DNA"/>
</dbReference>
<feature type="transmembrane region" description="Helical" evidence="17">
    <location>
        <begin position="421"/>
        <end position="442"/>
    </location>
</feature>
<evidence type="ECO:0000256" key="5">
    <source>
        <dbReference type="ARBA" id="ARBA00022538"/>
    </source>
</evidence>
<feature type="domain" description="Sodium/calcium exchanger membrane region" evidence="18">
    <location>
        <begin position="52"/>
        <end position="192"/>
    </location>
</feature>
<proteinExistence type="inferred from homology"/>
<dbReference type="GO" id="GO:0005886">
    <property type="term" value="C:plasma membrane"/>
    <property type="evidence" value="ECO:0007669"/>
    <property type="project" value="TreeGrafter"/>
</dbReference>
<dbReference type="AlphaFoldDB" id="E0VRF0"/>
<evidence type="ECO:0000256" key="10">
    <source>
        <dbReference type="ARBA" id="ARBA00022847"/>
    </source>
</evidence>
<evidence type="ECO:0000256" key="15">
    <source>
        <dbReference type="ARBA" id="ARBA00023136"/>
    </source>
</evidence>
<dbReference type="InterPro" id="IPR044880">
    <property type="entry name" value="NCX_ion-bd_dom_sf"/>
</dbReference>
<feature type="transmembrane region" description="Helical" evidence="17">
    <location>
        <begin position="86"/>
        <end position="109"/>
    </location>
</feature>
<evidence type="ECO:0000256" key="7">
    <source>
        <dbReference type="ARBA" id="ARBA00022692"/>
    </source>
</evidence>
<dbReference type="CTD" id="8237813"/>
<dbReference type="EnsemblMetazoa" id="PHUM397330-RA">
    <property type="protein sequence ID" value="PHUM397330-PA"/>
    <property type="gene ID" value="PHUM397330"/>
</dbReference>
<dbReference type="Proteomes" id="UP000009046">
    <property type="component" value="Unassembled WGS sequence"/>
</dbReference>
<accession>E0VRF0</accession>
<keyword evidence="7 17" id="KW-0812">Transmembrane</keyword>
<dbReference type="OrthoDB" id="2127281at2759"/>
<keyword evidence="5" id="KW-0633">Potassium transport</keyword>
<keyword evidence="21" id="KW-1185">Reference proteome</keyword>
<keyword evidence="13" id="KW-0915">Sodium</keyword>
<keyword evidence="8" id="KW-0732">Signal</keyword>
<evidence type="ECO:0000256" key="14">
    <source>
        <dbReference type="ARBA" id="ARBA00023065"/>
    </source>
</evidence>
<feature type="transmembrane region" description="Helical" evidence="17">
    <location>
        <begin position="313"/>
        <end position="336"/>
    </location>
</feature>
<dbReference type="HOGENOM" id="CLU_007948_5_0_1"/>
<dbReference type="GO" id="GO:0005262">
    <property type="term" value="F:calcium channel activity"/>
    <property type="evidence" value="ECO:0007669"/>
    <property type="project" value="TreeGrafter"/>
</dbReference>
<reference evidence="20" key="3">
    <citation type="submission" date="2021-02" db="UniProtKB">
        <authorList>
            <consortium name="EnsemblMetazoa"/>
        </authorList>
    </citation>
    <scope>IDENTIFICATION</scope>
    <source>
        <strain evidence="20">USDA</strain>
    </source>
</reference>
<evidence type="ECO:0000256" key="11">
    <source>
        <dbReference type="ARBA" id="ARBA00022958"/>
    </source>
</evidence>
<evidence type="ECO:0000256" key="16">
    <source>
        <dbReference type="ARBA" id="ARBA00023201"/>
    </source>
</evidence>
<evidence type="ECO:0000259" key="18">
    <source>
        <dbReference type="Pfam" id="PF01699"/>
    </source>
</evidence>
<feature type="transmembrane region" description="Helical" evidence="17">
    <location>
        <begin position="150"/>
        <end position="168"/>
    </location>
</feature>
<keyword evidence="16" id="KW-0739">Sodium transport</keyword>
<dbReference type="OMA" id="NKFQLDW"/>
<gene>
    <name evidence="20" type="primary">8237813</name>
    <name evidence="19" type="ORF">Phum_PHUM397330</name>
</gene>
<dbReference type="GO" id="GO:0008273">
    <property type="term" value="F:calcium, potassium:sodium antiporter activity"/>
    <property type="evidence" value="ECO:0007669"/>
    <property type="project" value="TreeGrafter"/>
</dbReference>
<keyword evidence="10" id="KW-0769">Symport</keyword>
<keyword evidence="4" id="KW-0050">Antiport</keyword>
<dbReference type="KEGG" id="phu:Phum_PHUM397330"/>
<evidence type="ECO:0000256" key="8">
    <source>
        <dbReference type="ARBA" id="ARBA00022729"/>
    </source>
</evidence>
<evidence type="ECO:0000256" key="9">
    <source>
        <dbReference type="ARBA" id="ARBA00022837"/>
    </source>
</evidence>
<dbReference type="PANTHER" id="PTHR10846:SF73">
    <property type="entry name" value="SODIUM_CALCIUM EXCHANGER MEMBRANE REGION DOMAIN-CONTAINING PROTEIN"/>
    <property type="match status" value="1"/>
</dbReference>
<feature type="transmembrane region" description="Helical" evidence="17">
    <location>
        <begin position="382"/>
        <end position="401"/>
    </location>
</feature>
<comment type="subcellular location">
    <subcellularLocation>
        <location evidence="1">Membrane</location>
        <topology evidence="1">Multi-pass membrane protein</topology>
    </subcellularLocation>
</comment>
<reference evidence="19" key="2">
    <citation type="submission" date="2007-04" db="EMBL/GenBank/DDBJ databases">
        <title>The genome of the human body louse.</title>
        <authorList>
            <consortium name="The Human Body Louse Genome Consortium"/>
            <person name="Kirkness E."/>
            <person name="Walenz B."/>
            <person name="Hass B."/>
            <person name="Bruggner R."/>
            <person name="Strausberg R."/>
        </authorList>
    </citation>
    <scope>NUCLEOTIDE SEQUENCE</scope>
    <source>
        <strain evidence="19">USDA</strain>
    </source>
</reference>
<feature type="transmembrane region" description="Helical" evidence="17">
    <location>
        <begin position="348"/>
        <end position="370"/>
    </location>
</feature>
<evidence type="ECO:0000313" key="21">
    <source>
        <dbReference type="Proteomes" id="UP000009046"/>
    </source>
</evidence>
<evidence type="ECO:0000256" key="17">
    <source>
        <dbReference type="SAM" id="Phobius"/>
    </source>
</evidence>
<feature type="transmembrane region" description="Helical" evidence="17">
    <location>
        <begin position="115"/>
        <end position="138"/>
    </location>
</feature>
<evidence type="ECO:0000256" key="4">
    <source>
        <dbReference type="ARBA" id="ARBA00022449"/>
    </source>
</evidence>
<dbReference type="GO" id="GO:0015293">
    <property type="term" value="F:symporter activity"/>
    <property type="evidence" value="ECO:0007669"/>
    <property type="project" value="UniProtKB-KW"/>
</dbReference>
<dbReference type="eggNOG" id="KOG1307">
    <property type="taxonomic scope" value="Eukaryota"/>
</dbReference>